<keyword evidence="12" id="KW-1185">Reference proteome</keyword>
<evidence type="ECO:0000256" key="8">
    <source>
        <dbReference type="ARBA" id="ARBA00022842"/>
    </source>
</evidence>
<dbReference type="Proteomes" id="UP000240996">
    <property type="component" value="Unassembled WGS sequence"/>
</dbReference>
<keyword evidence="5" id="KW-0808">Transferase</keyword>
<comment type="caution">
    <text evidence="11">The sequence shown here is derived from an EMBL/GenBank/DDBJ whole genome shotgun (WGS) entry which is preliminary data.</text>
</comment>
<accession>A0A2T4YNM0</accession>
<comment type="cofactor">
    <cofactor evidence="1">
        <name>Mg(2+)</name>
        <dbReference type="ChEBI" id="CHEBI:18420"/>
    </cofactor>
</comment>
<sequence length="284" mass="29239">MGIAARVERFVAMGTRIELHVFGVGSEDALVAARRAIEGVDDALTIHRPSPTTALNDELLAGHSVAIDDPVLAEALIAIDAAHALTEGLFDPAADRRFAGAGWGDLVFDRSSARIAATRPLALDFGGFGKGFALDRACAALRDAGVVCACLSAGESSIAVIGEHPLGGGWPFAIPDPSRTDAVLVEVELVDEALSISTTVGAGTQAPERAAMIRPTDGGIVTAARCTVAIDRTGGAAEAMSTALLVADAARARRLLDAAPAQRFLYDLSKAAARTDDTARMQAA</sequence>
<keyword evidence="4" id="KW-0285">Flavoprotein</keyword>
<name>A0A2T4YNM0_9SPHN</name>
<dbReference type="EC" id="2.7.1.180" evidence="2"/>
<dbReference type="PANTHER" id="PTHR30040:SF2">
    <property type="entry name" value="FAD:PROTEIN FMN TRANSFERASE"/>
    <property type="match status" value="1"/>
</dbReference>
<comment type="catalytic activity">
    <reaction evidence="10">
        <text>L-threonyl-[protein] + FAD = FMN-L-threonyl-[protein] + AMP + H(+)</text>
        <dbReference type="Rhea" id="RHEA:36847"/>
        <dbReference type="Rhea" id="RHEA-COMP:11060"/>
        <dbReference type="Rhea" id="RHEA-COMP:11061"/>
        <dbReference type="ChEBI" id="CHEBI:15378"/>
        <dbReference type="ChEBI" id="CHEBI:30013"/>
        <dbReference type="ChEBI" id="CHEBI:57692"/>
        <dbReference type="ChEBI" id="CHEBI:74257"/>
        <dbReference type="ChEBI" id="CHEBI:456215"/>
        <dbReference type="EC" id="2.7.1.180"/>
    </reaction>
</comment>
<keyword evidence="7" id="KW-0274">FAD</keyword>
<evidence type="ECO:0000256" key="1">
    <source>
        <dbReference type="ARBA" id="ARBA00001946"/>
    </source>
</evidence>
<dbReference type="Pfam" id="PF02424">
    <property type="entry name" value="ApbE"/>
    <property type="match status" value="1"/>
</dbReference>
<keyword evidence="8" id="KW-0460">Magnesium</keyword>
<gene>
    <name evidence="11" type="ORF">C8J24_3208</name>
</gene>
<organism evidence="11 12">
    <name type="scientific">Sphingomonas aerolata</name>
    <dbReference type="NCBI Taxonomy" id="185951"/>
    <lineage>
        <taxon>Bacteria</taxon>
        <taxon>Pseudomonadati</taxon>
        <taxon>Pseudomonadota</taxon>
        <taxon>Alphaproteobacteria</taxon>
        <taxon>Sphingomonadales</taxon>
        <taxon>Sphingomonadaceae</taxon>
        <taxon>Sphingomonas</taxon>
    </lineage>
</organism>
<evidence type="ECO:0000256" key="3">
    <source>
        <dbReference type="ARBA" id="ARBA00016337"/>
    </source>
</evidence>
<evidence type="ECO:0000256" key="10">
    <source>
        <dbReference type="ARBA" id="ARBA00048540"/>
    </source>
</evidence>
<dbReference type="GO" id="GO:0016740">
    <property type="term" value="F:transferase activity"/>
    <property type="evidence" value="ECO:0007669"/>
    <property type="project" value="UniProtKB-KW"/>
</dbReference>
<dbReference type="InterPro" id="IPR003374">
    <property type="entry name" value="ApbE-like_sf"/>
</dbReference>
<dbReference type="PANTHER" id="PTHR30040">
    <property type="entry name" value="THIAMINE BIOSYNTHESIS LIPOPROTEIN APBE"/>
    <property type="match status" value="1"/>
</dbReference>
<evidence type="ECO:0000256" key="7">
    <source>
        <dbReference type="ARBA" id="ARBA00022827"/>
    </source>
</evidence>
<evidence type="ECO:0000313" key="12">
    <source>
        <dbReference type="Proteomes" id="UP000240996"/>
    </source>
</evidence>
<dbReference type="SUPFAM" id="SSF143631">
    <property type="entry name" value="ApbE-like"/>
    <property type="match status" value="1"/>
</dbReference>
<keyword evidence="6" id="KW-0479">Metal-binding</keyword>
<reference evidence="11 12" key="1">
    <citation type="submission" date="2018-04" db="EMBL/GenBank/DDBJ databases">
        <title>Genomic Encyclopedia of Type Strains, Phase III (KMG-III): the genomes of soil and plant-associated and newly described type strains.</title>
        <authorList>
            <person name="Whitman W."/>
        </authorList>
    </citation>
    <scope>NUCLEOTIDE SEQUENCE [LARGE SCALE GENOMIC DNA]</scope>
    <source>
        <strain evidence="11 12">NW12</strain>
    </source>
</reference>
<dbReference type="EMBL" id="PZZN01000003">
    <property type="protein sequence ID" value="PTM44991.1"/>
    <property type="molecule type" value="Genomic_DNA"/>
</dbReference>
<proteinExistence type="predicted"/>
<dbReference type="Gene3D" id="3.10.520.10">
    <property type="entry name" value="ApbE-like domains"/>
    <property type="match status" value="1"/>
</dbReference>
<evidence type="ECO:0000313" key="11">
    <source>
        <dbReference type="EMBL" id="PTM44991.1"/>
    </source>
</evidence>
<dbReference type="GO" id="GO:0046872">
    <property type="term" value="F:metal ion binding"/>
    <property type="evidence" value="ECO:0007669"/>
    <property type="project" value="UniProtKB-KW"/>
</dbReference>
<protein>
    <recommendedName>
        <fullName evidence="3">FAD:protein FMN transferase</fullName>
        <ecNumber evidence="2">2.7.1.180</ecNumber>
    </recommendedName>
    <alternativeName>
        <fullName evidence="9">Flavin transferase</fullName>
    </alternativeName>
</protein>
<evidence type="ECO:0000256" key="2">
    <source>
        <dbReference type="ARBA" id="ARBA00011955"/>
    </source>
</evidence>
<dbReference type="RefSeq" id="WP_244180775.1">
    <property type="nucleotide sequence ID" value="NZ_PZZN01000003.1"/>
</dbReference>
<evidence type="ECO:0000256" key="6">
    <source>
        <dbReference type="ARBA" id="ARBA00022723"/>
    </source>
</evidence>
<dbReference type="AlphaFoldDB" id="A0A2T4YNM0"/>
<evidence type="ECO:0000256" key="5">
    <source>
        <dbReference type="ARBA" id="ARBA00022679"/>
    </source>
</evidence>
<evidence type="ECO:0000256" key="4">
    <source>
        <dbReference type="ARBA" id="ARBA00022630"/>
    </source>
</evidence>
<evidence type="ECO:0000256" key="9">
    <source>
        <dbReference type="ARBA" id="ARBA00031306"/>
    </source>
</evidence>
<keyword evidence="11" id="KW-0449">Lipoprotein</keyword>
<dbReference type="InterPro" id="IPR024932">
    <property type="entry name" value="ApbE"/>
</dbReference>